<evidence type="ECO:0000256" key="3">
    <source>
        <dbReference type="ARBA" id="ARBA00022692"/>
    </source>
</evidence>
<dbReference type="SMART" id="SM00421">
    <property type="entry name" value="HTH_LUXR"/>
    <property type="match status" value="1"/>
</dbReference>
<comment type="caution">
    <text evidence="9">The sequence shown here is derived from an EMBL/GenBank/DDBJ whole genome shotgun (WGS) entry which is preliminary data.</text>
</comment>
<dbReference type="Proteomes" id="UP000298517">
    <property type="component" value="Unassembled WGS sequence"/>
</dbReference>
<dbReference type="Pfam" id="PF01384">
    <property type="entry name" value="PHO4"/>
    <property type="match status" value="1"/>
</dbReference>
<keyword evidence="7" id="KW-0175">Coiled coil</keyword>
<dbReference type="InterPro" id="IPR016032">
    <property type="entry name" value="Sig_transdc_resp-reg_C-effctor"/>
</dbReference>
<dbReference type="PANTHER" id="PTHR11101">
    <property type="entry name" value="PHOSPHATE TRANSPORTER"/>
    <property type="match status" value="1"/>
</dbReference>
<evidence type="ECO:0000256" key="5">
    <source>
        <dbReference type="ARBA" id="ARBA00023136"/>
    </source>
</evidence>
<feature type="transmembrane region" description="Helical" evidence="6">
    <location>
        <begin position="65"/>
        <end position="88"/>
    </location>
</feature>
<feature type="domain" description="HTH luxR-type" evidence="8">
    <location>
        <begin position="522"/>
        <end position="582"/>
    </location>
</feature>
<feature type="transmembrane region" description="Helical" evidence="6">
    <location>
        <begin position="240"/>
        <end position="262"/>
    </location>
</feature>
<dbReference type="PANTHER" id="PTHR11101:SF80">
    <property type="entry name" value="PHOSPHATE TRANSPORTER"/>
    <property type="match status" value="1"/>
</dbReference>
<keyword evidence="6" id="KW-0592">Phosphate transport</keyword>
<dbReference type="GO" id="GO:0005315">
    <property type="term" value="F:phosphate transmembrane transporter activity"/>
    <property type="evidence" value="ECO:0007669"/>
    <property type="project" value="InterPro"/>
</dbReference>
<evidence type="ECO:0000313" key="10">
    <source>
        <dbReference type="Proteomes" id="UP000298517"/>
    </source>
</evidence>
<dbReference type="EMBL" id="SNQI01000005">
    <property type="protein sequence ID" value="TEW72523.1"/>
    <property type="molecule type" value="Genomic_DNA"/>
</dbReference>
<dbReference type="RefSeq" id="WP_134248967.1">
    <property type="nucleotide sequence ID" value="NZ_SNQI01000005.1"/>
</dbReference>
<evidence type="ECO:0000256" key="4">
    <source>
        <dbReference type="ARBA" id="ARBA00022989"/>
    </source>
</evidence>
<feature type="transmembrane region" description="Helical" evidence="6">
    <location>
        <begin position="33"/>
        <end position="53"/>
    </location>
</feature>
<keyword evidence="4 6" id="KW-1133">Transmembrane helix</keyword>
<evidence type="ECO:0000313" key="9">
    <source>
        <dbReference type="EMBL" id="TEW72523.1"/>
    </source>
</evidence>
<evidence type="ECO:0000256" key="6">
    <source>
        <dbReference type="RuleBase" id="RU363058"/>
    </source>
</evidence>
<protein>
    <recommendedName>
        <fullName evidence="6">Phosphate transporter</fullName>
    </recommendedName>
</protein>
<keyword evidence="5 6" id="KW-0472">Membrane</keyword>
<feature type="transmembrane region" description="Helical" evidence="6">
    <location>
        <begin position="310"/>
        <end position="335"/>
    </location>
</feature>
<reference evidence="9 10" key="1">
    <citation type="journal article" date="2011" name="J. Microbiol.">
        <title>Gramella jeungdoensis sp. nov., isolated from a solar saltern in Korea.</title>
        <authorList>
            <person name="Joung Y."/>
            <person name="Kim H."/>
            <person name="Jang T."/>
            <person name="Ahn T.S."/>
            <person name="Joh K."/>
        </authorList>
    </citation>
    <scope>NUCLEOTIDE SEQUENCE [LARGE SCALE GENOMIC DNA]</scope>
    <source>
        <strain evidence="9 10">KCTC 23123</strain>
    </source>
</reference>
<feature type="coiled-coil region" evidence="7">
    <location>
        <begin position="420"/>
        <end position="447"/>
    </location>
</feature>
<dbReference type="GO" id="GO:0006355">
    <property type="term" value="P:regulation of DNA-templated transcription"/>
    <property type="evidence" value="ECO:0007669"/>
    <property type="project" value="InterPro"/>
</dbReference>
<evidence type="ECO:0000256" key="1">
    <source>
        <dbReference type="ARBA" id="ARBA00004141"/>
    </source>
</evidence>
<accession>A0A4Y8AR58</accession>
<dbReference type="InterPro" id="IPR000792">
    <property type="entry name" value="Tscrpt_reg_LuxR_C"/>
</dbReference>
<feature type="transmembrane region" description="Helical" evidence="6">
    <location>
        <begin position="374"/>
        <end position="395"/>
    </location>
</feature>
<dbReference type="AlphaFoldDB" id="A0A4Y8AR58"/>
<feature type="transmembrane region" description="Helical" evidence="6">
    <location>
        <begin position="274"/>
        <end position="298"/>
    </location>
</feature>
<name>A0A4Y8AR58_9FLAO</name>
<sequence>MFFFFLSSGLFLGWSLGANDAANIFGSAVGSRMVKFSVAVVVASIFVVLGAVLQGSGASLTLGKLGSVDAIGGAFTVALCAGFTVFWMTRLKLPVSTSQAIIGAIIGWNFYSGNVTDVVVLGKIVSTWVAGPILGAIFAVLMYKLLKFILAKSKIHLIKLDAHLKYALLIIGGFGAFSLGANNVANVVGVFIPSVPDIQLDFGFFIFDSVQLLFLIGGISIAMGIVTYSKKVMMTVGNDLMKLSAEAALVIVLAHAMVLFIFSSSSLSNAIQSLGLPAIPLVPVSSSQAIVGAIMGIGLLKGGRGIKFNVLGRISVGWITTPVIAGIVSFMSLFFMDNVFKLQVYDTTNTALKSMKSEFNSFPKPTDISVNVNLFQPLLYTIIIILTIVIIVLALKLTNKTLKSKDEESSDISRKYKAQEAFLKTELAKANTENAELEKEIDFKRKEQMSIALNIIQKNRFLEKLRTKIDKIIEKSDTDQVELSKLKKLIVENLSVDKDRQRFNIYINELNRDFYFRLLNRYPNLTENEQRLCALVRLNLSSKDMASILNISTKSVEVNRHRLRKKMHLKREDNLTELISKL</sequence>
<feature type="transmembrane region" description="Helical" evidence="6">
    <location>
        <begin position="204"/>
        <end position="228"/>
    </location>
</feature>
<keyword evidence="3 6" id="KW-0812">Transmembrane</keyword>
<comment type="subcellular location">
    <subcellularLocation>
        <location evidence="1 6">Membrane</location>
        <topology evidence="1 6">Multi-pass membrane protein</topology>
    </subcellularLocation>
</comment>
<dbReference type="GO" id="GO:0003677">
    <property type="term" value="F:DNA binding"/>
    <property type="evidence" value="ECO:0007669"/>
    <property type="project" value="InterPro"/>
</dbReference>
<proteinExistence type="inferred from homology"/>
<keyword evidence="10" id="KW-1185">Reference proteome</keyword>
<dbReference type="SUPFAM" id="SSF46894">
    <property type="entry name" value="C-terminal effector domain of the bipartite response regulators"/>
    <property type="match status" value="1"/>
</dbReference>
<feature type="transmembrane region" description="Helical" evidence="6">
    <location>
        <begin position="166"/>
        <end position="192"/>
    </location>
</feature>
<feature type="transmembrane region" description="Helical" evidence="6">
    <location>
        <begin position="125"/>
        <end position="146"/>
    </location>
</feature>
<evidence type="ECO:0000259" key="8">
    <source>
        <dbReference type="SMART" id="SM00421"/>
    </source>
</evidence>
<dbReference type="OrthoDB" id="1090267at2"/>
<dbReference type="Gene3D" id="1.10.10.10">
    <property type="entry name" value="Winged helix-like DNA-binding domain superfamily/Winged helix DNA-binding domain"/>
    <property type="match status" value="1"/>
</dbReference>
<organism evidence="9 10">
    <name type="scientific">Gramella jeungdoensis</name>
    <dbReference type="NCBI Taxonomy" id="708091"/>
    <lineage>
        <taxon>Bacteria</taxon>
        <taxon>Pseudomonadati</taxon>
        <taxon>Bacteroidota</taxon>
        <taxon>Flavobacteriia</taxon>
        <taxon>Flavobacteriales</taxon>
        <taxon>Flavobacteriaceae</taxon>
        <taxon>Christiangramia</taxon>
    </lineage>
</organism>
<dbReference type="InterPro" id="IPR001204">
    <property type="entry name" value="Phos_transporter"/>
</dbReference>
<keyword evidence="2 6" id="KW-0813">Transport</keyword>
<dbReference type="InterPro" id="IPR036388">
    <property type="entry name" value="WH-like_DNA-bd_sf"/>
</dbReference>
<dbReference type="GO" id="GO:0035435">
    <property type="term" value="P:phosphate ion transmembrane transport"/>
    <property type="evidence" value="ECO:0007669"/>
    <property type="project" value="TreeGrafter"/>
</dbReference>
<dbReference type="GO" id="GO:0016020">
    <property type="term" value="C:membrane"/>
    <property type="evidence" value="ECO:0007669"/>
    <property type="project" value="UniProtKB-SubCell"/>
</dbReference>
<comment type="similarity">
    <text evidence="6">Belongs to the inorganic phosphate transporter (PiT) (TC 2.A.20) family.</text>
</comment>
<evidence type="ECO:0000256" key="7">
    <source>
        <dbReference type="SAM" id="Coils"/>
    </source>
</evidence>
<gene>
    <name evidence="9" type="ORF">E2488_13820</name>
</gene>
<evidence type="ECO:0000256" key="2">
    <source>
        <dbReference type="ARBA" id="ARBA00022448"/>
    </source>
</evidence>